<evidence type="ECO:0000313" key="2">
    <source>
        <dbReference type="Proteomes" id="UP001569963"/>
    </source>
</evidence>
<name>A0ABV4QIY1_9ACTN</name>
<proteinExistence type="predicted"/>
<dbReference type="Proteomes" id="UP001569963">
    <property type="component" value="Unassembled WGS sequence"/>
</dbReference>
<dbReference type="EMBL" id="JAXCEI010000016">
    <property type="protein sequence ID" value="MFA1543125.1"/>
    <property type="molecule type" value="Genomic_DNA"/>
</dbReference>
<keyword evidence="2" id="KW-1185">Reference proteome</keyword>
<protein>
    <submittedName>
        <fullName evidence="1">Uncharacterized protein</fullName>
    </submittedName>
</protein>
<sequence length="58" mass="6107">MSAGRLRVEWSPGSDTLTGICHCGARRTAQDPAEIWAWLLSHPDHPAPAALEGGVSLG</sequence>
<evidence type="ECO:0000313" key="1">
    <source>
        <dbReference type="EMBL" id="MFA1543125.1"/>
    </source>
</evidence>
<dbReference type="RefSeq" id="WP_371953628.1">
    <property type="nucleotide sequence ID" value="NZ_JAXCEI010000016.1"/>
</dbReference>
<reference evidence="1 2" key="1">
    <citation type="submission" date="2023-11" db="EMBL/GenBank/DDBJ databases">
        <title>Actinomadura monticuli sp. nov., isolated from volcanic ash.</title>
        <authorList>
            <person name="Lee S.D."/>
            <person name="Yang H."/>
            <person name="Kim I.S."/>
        </authorList>
    </citation>
    <scope>NUCLEOTIDE SEQUENCE [LARGE SCALE GENOMIC DNA]</scope>
    <source>
        <strain evidence="1 2">DLS-62</strain>
    </source>
</reference>
<comment type="caution">
    <text evidence="1">The sequence shown here is derived from an EMBL/GenBank/DDBJ whole genome shotgun (WGS) entry which is preliminary data.</text>
</comment>
<accession>A0ABV4QIY1</accession>
<gene>
    <name evidence="1" type="ORF">SM611_29705</name>
</gene>
<organism evidence="1 2">
    <name type="scientific">Actinomadura monticuli</name>
    <dbReference type="NCBI Taxonomy" id="3097367"/>
    <lineage>
        <taxon>Bacteria</taxon>
        <taxon>Bacillati</taxon>
        <taxon>Actinomycetota</taxon>
        <taxon>Actinomycetes</taxon>
        <taxon>Streptosporangiales</taxon>
        <taxon>Thermomonosporaceae</taxon>
        <taxon>Actinomadura</taxon>
    </lineage>
</organism>